<dbReference type="InterPro" id="IPR036116">
    <property type="entry name" value="FN3_sf"/>
</dbReference>
<protein>
    <recommendedName>
        <fullName evidence="4">Leucine-rich repeat neuronal protein 4</fullName>
    </recommendedName>
</protein>
<evidence type="ECO:0000313" key="3">
    <source>
        <dbReference type="Proteomes" id="UP000694389"/>
    </source>
</evidence>
<dbReference type="Ensembl" id="ENSDLAT00005002584.2">
    <property type="protein sequence ID" value="ENSDLAP00005002500.1"/>
    <property type="gene ID" value="ENSDLAG00005001102.2"/>
</dbReference>
<dbReference type="AlphaFoldDB" id="A0A8C4DEA8"/>
<dbReference type="Proteomes" id="UP000694389">
    <property type="component" value="Unassembled WGS sequence"/>
</dbReference>
<organism evidence="2 3">
    <name type="scientific">Dicentrarchus labrax</name>
    <name type="common">European seabass</name>
    <name type="synonym">Morone labrax</name>
    <dbReference type="NCBI Taxonomy" id="13489"/>
    <lineage>
        <taxon>Eukaryota</taxon>
        <taxon>Metazoa</taxon>
        <taxon>Chordata</taxon>
        <taxon>Craniata</taxon>
        <taxon>Vertebrata</taxon>
        <taxon>Euteleostomi</taxon>
        <taxon>Actinopterygii</taxon>
        <taxon>Neopterygii</taxon>
        <taxon>Teleostei</taxon>
        <taxon>Neoteleostei</taxon>
        <taxon>Acanthomorphata</taxon>
        <taxon>Eupercaria</taxon>
        <taxon>Moronidae</taxon>
        <taxon>Dicentrarchus</taxon>
    </lineage>
</organism>
<name>A0A8C4DEA8_DICLA</name>
<reference evidence="2" key="1">
    <citation type="submission" date="2025-08" db="UniProtKB">
        <authorList>
            <consortium name="Ensembl"/>
        </authorList>
    </citation>
    <scope>IDENTIFICATION</scope>
</reference>
<evidence type="ECO:0000313" key="2">
    <source>
        <dbReference type="Ensembl" id="ENSDLAP00005002500.1"/>
    </source>
</evidence>
<reference evidence="2" key="2">
    <citation type="submission" date="2025-09" db="UniProtKB">
        <authorList>
            <consortium name="Ensembl"/>
        </authorList>
    </citation>
    <scope>IDENTIFICATION</scope>
</reference>
<dbReference type="InterPro" id="IPR020008">
    <property type="entry name" value="GlyGly_CTERM"/>
</dbReference>
<proteinExistence type="predicted"/>
<sequence length="257" mass="27794">MEFYFIFSPDSMMPASRDLPLPLVILCLVLIRGYSPLPTTGVTGTDPMGPQRPRGSLTEALMLASDDYSIYEDTVTTILPNRVSPNKGTLNKCDYNSCRESQIPCAELRASTGCLCPGFTLHNVAPEAPEVKSVSWNGSEVVIHWCAPHSVVTGYIVTIGGQERQKFGMDKRSGGVGNIDNISEVCVLAVNDAGTSGTSCKMYQSNSSHNSLTLTAGLIGGALGFLLLLLLAVLLWRHKRQRKQQASISMHDTAETQ</sequence>
<keyword evidence="3" id="KW-1185">Reference proteome</keyword>
<feature type="transmembrane region" description="Helical" evidence="1">
    <location>
        <begin position="212"/>
        <end position="236"/>
    </location>
</feature>
<accession>A0A8C4DEA8</accession>
<evidence type="ECO:0008006" key="4">
    <source>
        <dbReference type="Google" id="ProtNLM"/>
    </source>
</evidence>
<keyword evidence="1" id="KW-0812">Transmembrane</keyword>
<keyword evidence="1" id="KW-0472">Membrane</keyword>
<dbReference type="SUPFAM" id="SSF49265">
    <property type="entry name" value="Fibronectin type III"/>
    <property type="match status" value="1"/>
</dbReference>
<evidence type="ECO:0000256" key="1">
    <source>
        <dbReference type="SAM" id="Phobius"/>
    </source>
</evidence>
<dbReference type="GeneTree" id="ENSGT00940000162696"/>
<dbReference type="NCBIfam" id="TIGR03501">
    <property type="entry name" value="GlyGly_CTERM"/>
    <property type="match status" value="1"/>
</dbReference>
<keyword evidence="1" id="KW-1133">Transmembrane helix</keyword>